<dbReference type="GO" id="GO:0005737">
    <property type="term" value="C:cytoplasm"/>
    <property type="evidence" value="ECO:0007669"/>
    <property type="project" value="TreeGrafter"/>
</dbReference>
<dbReference type="PANTHER" id="PTHR43735:SF11">
    <property type="entry name" value="HYPOTHETICAL OXIDOREDUCTASE (EUROFUNG)"/>
    <property type="match status" value="1"/>
</dbReference>
<dbReference type="InterPro" id="IPR036188">
    <property type="entry name" value="FAD/NAD-bd_sf"/>
</dbReference>
<dbReference type="EMBL" id="MU001510">
    <property type="protein sequence ID" value="KAF2439042.1"/>
    <property type="molecule type" value="Genomic_DNA"/>
</dbReference>
<dbReference type="Gene3D" id="3.50.50.100">
    <property type="match status" value="1"/>
</dbReference>
<dbReference type="PANTHER" id="PTHR43735">
    <property type="entry name" value="APOPTOSIS-INDUCING FACTOR 1"/>
    <property type="match status" value="1"/>
</dbReference>
<organism evidence="2 3">
    <name type="scientific">Karstenula rhodostoma CBS 690.94</name>
    <dbReference type="NCBI Taxonomy" id="1392251"/>
    <lineage>
        <taxon>Eukaryota</taxon>
        <taxon>Fungi</taxon>
        <taxon>Dikarya</taxon>
        <taxon>Ascomycota</taxon>
        <taxon>Pezizomycotina</taxon>
        <taxon>Dothideomycetes</taxon>
        <taxon>Pleosporomycetidae</taxon>
        <taxon>Pleosporales</taxon>
        <taxon>Massarineae</taxon>
        <taxon>Didymosphaeriaceae</taxon>
        <taxon>Karstenula</taxon>
    </lineage>
</organism>
<evidence type="ECO:0000259" key="1">
    <source>
        <dbReference type="Pfam" id="PF07992"/>
    </source>
</evidence>
<reference evidence="2" key="1">
    <citation type="journal article" date="2020" name="Stud. Mycol.">
        <title>101 Dothideomycetes genomes: a test case for predicting lifestyles and emergence of pathogens.</title>
        <authorList>
            <person name="Haridas S."/>
            <person name="Albert R."/>
            <person name="Binder M."/>
            <person name="Bloem J."/>
            <person name="Labutti K."/>
            <person name="Salamov A."/>
            <person name="Andreopoulos B."/>
            <person name="Baker S."/>
            <person name="Barry K."/>
            <person name="Bills G."/>
            <person name="Bluhm B."/>
            <person name="Cannon C."/>
            <person name="Castanera R."/>
            <person name="Culley D."/>
            <person name="Daum C."/>
            <person name="Ezra D."/>
            <person name="Gonzalez J."/>
            <person name="Henrissat B."/>
            <person name="Kuo A."/>
            <person name="Liang C."/>
            <person name="Lipzen A."/>
            <person name="Lutzoni F."/>
            <person name="Magnuson J."/>
            <person name="Mondo S."/>
            <person name="Nolan M."/>
            <person name="Ohm R."/>
            <person name="Pangilinan J."/>
            <person name="Park H.-J."/>
            <person name="Ramirez L."/>
            <person name="Alfaro M."/>
            <person name="Sun H."/>
            <person name="Tritt A."/>
            <person name="Yoshinaga Y."/>
            <person name="Zwiers L.-H."/>
            <person name="Turgeon B."/>
            <person name="Goodwin S."/>
            <person name="Spatafora J."/>
            <person name="Crous P."/>
            <person name="Grigoriev I."/>
        </authorList>
    </citation>
    <scope>NUCLEOTIDE SEQUENCE</scope>
    <source>
        <strain evidence="2">CBS 690.94</strain>
    </source>
</reference>
<dbReference type="SUPFAM" id="SSF51905">
    <property type="entry name" value="FAD/NAD(P)-binding domain"/>
    <property type="match status" value="1"/>
</dbReference>
<dbReference type="Pfam" id="PF07992">
    <property type="entry name" value="Pyr_redox_2"/>
    <property type="match status" value="1"/>
</dbReference>
<comment type="caution">
    <text evidence="2">The sequence shown here is derived from an EMBL/GenBank/DDBJ whole genome shotgun (WGS) entry which is preliminary data.</text>
</comment>
<dbReference type="PRINTS" id="PR00368">
    <property type="entry name" value="FADPNR"/>
</dbReference>
<dbReference type="Proteomes" id="UP000799764">
    <property type="component" value="Unassembled WGS sequence"/>
</dbReference>
<sequence>MTTRNVVVIGGSYVGTNVAEQLAKAAQGRFRVLLVERNSHFQHLFAFPRYAVTTKVPTNKAFIPYQPSRLGENGSFIQASAIGLTKSAVQLDRRVLLDGEQVDSIPYYALAIATGTKLAPPSNVPGENKLSRTAYLRKHAEQVEHSEQIVIIGAGAVGVQMALDAKELYPEKSITLVHSRDNVMNKFHPGLHGVVKARADELGVNLVLGKRVKLPKDGYPVNKGRFDVELVDGTKIPADLAITCNGMTPQSEIIRSLSADVIDEQGYITVKNTLQIKDNRFPNVFSLGDIAATAAHKAARPAMKQAEIVTKNIVHLFNQEALEKYEVTDPAAIHLTLGILKSVIFRNPSPASNNEPVVMHKDDGLLDMGIDGVWARRGADVSNPHL</sequence>
<dbReference type="OrthoDB" id="202203at2759"/>
<dbReference type="AlphaFoldDB" id="A0A9P4U7H8"/>
<gene>
    <name evidence="2" type="ORF">P171DRAFT_370644</name>
</gene>
<proteinExistence type="predicted"/>
<protein>
    <submittedName>
        <fullName evidence="2">Amid-like NADH oxidoreductase</fullName>
    </submittedName>
</protein>
<dbReference type="GO" id="GO:0004174">
    <property type="term" value="F:electron-transferring-flavoprotein dehydrogenase activity"/>
    <property type="evidence" value="ECO:0007669"/>
    <property type="project" value="TreeGrafter"/>
</dbReference>
<evidence type="ECO:0000313" key="3">
    <source>
        <dbReference type="Proteomes" id="UP000799764"/>
    </source>
</evidence>
<keyword evidence="3" id="KW-1185">Reference proteome</keyword>
<dbReference type="InterPro" id="IPR023753">
    <property type="entry name" value="FAD/NAD-binding_dom"/>
</dbReference>
<dbReference type="PRINTS" id="PR00411">
    <property type="entry name" value="PNDRDTASEI"/>
</dbReference>
<feature type="domain" description="FAD/NAD(P)-binding" evidence="1">
    <location>
        <begin position="5"/>
        <end position="305"/>
    </location>
</feature>
<name>A0A9P4U7H8_9PLEO</name>
<dbReference type="GO" id="GO:0050660">
    <property type="term" value="F:flavin adenine dinucleotide binding"/>
    <property type="evidence" value="ECO:0007669"/>
    <property type="project" value="TreeGrafter"/>
</dbReference>
<evidence type="ECO:0000313" key="2">
    <source>
        <dbReference type="EMBL" id="KAF2439042.1"/>
    </source>
</evidence>
<accession>A0A9P4U7H8</accession>